<keyword evidence="2" id="KW-0732">Signal</keyword>
<accession>A0A9D4CGG2</accession>
<dbReference type="EMBL" id="JAIWYP010000012">
    <property type="protein sequence ID" value="KAH3724231.1"/>
    <property type="molecule type" value="Genomic_DNA"/>
</dbReference>
<evidence type="ECO:0000313" key="3">
    <source>
        <dbReference type="EMBL" id="KAH3724231.1"/>
    </source>
</evidence>
<evidence type="ECO:0000313" key="4">
    <source>
        <dbReference type="Proteomes" id="UP000828390"/>
    </source>
</evidence>
<sequence>MALMAAFIFLLAIHWVIRTSTDQKQKGIEWTLWKQFGDLDLADDLAIFCNTQQQEKHEKTEIVHNSASWDSPLTEGRERCSTHPTTHPLHTICLKAKYDP</sequence>
<dbReference type="AlphaFoldDB" id="A0A9D4CGG2"/>
<evidence type="ECO:0000256" key="1">
    <source>
        <dbReference type="SAM" id="MobiDB-lite"/>
    </source>
</evidence>
<reference evidence="3" key="1">
    <citation type="journal article" date="2019" name="bioRxiv">
        <title>The Genome of the Zebra Mussel, Dreissena polymorpha: A Resource for Invasive Species Research.</title>
        <authorList>
            <person name="McCartney M.A."/>
            <person name="Auch B."/>
            <person name="Kono T."/>
            <person name="Mallez S."/>
            <person name="Zhang Y."/>
            <person name="Obille A."/>
            <person name="Becker A."/>
            <person name="Abrahante J.E."/>
            <person name="Garbe J."/>
            <person name="Badalamenti J.P."/>
            <person name="Herman A."/>
            <person name="Mangelson H."/>
            <person name="Liachko I."/>
            <person name="Sullivan S."/>
            <person name="Sone E.D."/>
            <person name="Koren S."/>
            <person name="Silverstein K.A.T."/>
            <person name="Beckman K.B."/>
            <person name="Gohl D.M."/>
        </authorList>
    </citation>
    <scope>NUCLEOTIDE SEQUENCE</scope>
    <source>
        <strain evidence="3">Duluth1</strain>
        <tissue evidence="3">Whole animal</tissue>
    </source>
</reference>
<feature type="chain" id="PRO_5038932322" evidence="2">
    <location>
        <begin position="19"/>
        <end position="100"/>
    </location>
</feature>
<reference evidence="3" key="2">
    <citation type="submission" date="2020-11" db="EMBL/GenBank/DDBJ databases">
        <authorList>
            <person name="McCartney M.A."/>
            <person name="Auch B."/>
            <person name="Kono T."/>
            <person name="Mallez S."/>
            <person name="Becker A."/>
            <person name="Gohl D.M."/>
            <person name="Silverstein K.A.T."/>
            <person name="Koren S."/>
            <person name="Bechman K.B."/>
            <person name="Herman A."/>
            <person name="Abrahante J.E."/>
            <person name="Garbe J."/>
        </authorList>
    </citation>
    <scope>NUCLEOTIDE SEQUENCE</scope>
    <source>
        <strain evidence="3">Duluth1</strain>
        <tissue evidence="3">Whole animal</tissue>
    </source>
</reference>
<comment type="caution">
    <text evidence="3">The sequence shown here is derived from an EMBL/GenBank/DDBJ whole genome shotgun (WGS) entry which is preliminary data.</text>
</comment>
<name>A0A9D4CGG2_DREPO</name>
<feature type="region of interest" description="Disordered" evidence="1">
    <location>
        <begin position="58"/>
        <end position="85"/>
    </location>
</feature>
<organism evidence="3 4">
    <name type="scientific">Dreissena polymorpha</name>
    <name type="common">Zebra mussel</name>
    <name type="synonym">Mytilus polymorpha</name>
    <dbReference type="NCBI Taxonomy" id="45954"/>
    <lineage>
        <taxon>Eukaryota</taxon>
        <taxon>Metazoa</taxon>
        <taxon>Spiralia</taxon>
        <taxon>Lophotrochozoa</taxon>
        <taxon>Mollusca</taxon>
        <taxon>Bivalvia</taxon>
        <taxon>Autobranchia</taxon>
        <taxon>Heteroconchia</taxon>
        <taxon>Euheterodonta</taxon>
        <taxon>Imparidentia</taxon>
        <taxon>Neoheterodontei</taxon>
        <taxon>Myida</taxon>
        <taxon>Dreissenoidea</taxon>
        <taxon>Dreissenidae</taxon>
        <taxon>Dreissena</taxon>
    </lineage>
</organism>
<proteinExistence type="predicted"/>
<evidence type="ECO:0000256" key="2">
    <source>
        <dbReference type="SAM" id="SignalP"/>
    </source>
</evidence>
<dbReference type="Proteomes" id="UP000828390">
    <property type="component" value="Unassembled WGS sequence"/>
</dbReference>
<protein>
    <submittedName>
        <fullName evidence="3">Uncharacterized protein</fullName>
    </submittedName>
</protein>
<feature type="signal peptide" evidence="2">
    <location>
        <begin position="1"/>
        <end position="18"/>
    </location>
</feature>
<keyword evidence="4" id="KW-1185">Reference proteome</keyword>
<gene>
    <name evidence="3" type="ORF">DPMN_050045</name>
</gene>